<dbReference type="SUPFAM" id="SSF55797">
    <property type="entry name" value="PR-1-like"/>
    <property type="match status" value="1"/>
</dbReference>
<proteinExistence type="predicted"/>
<reference evidence="2" key="1">
    <citation type="journal article" date="2015" name="Nat. Genet.">
        <title>The genome and transcriptome of the zoonotic hookworm Ancylostoma ceylanicum identify infection-specific gene families.</title>
        <authorList>
            <person name="Schwarz E.M."/>
            <person name="Hu Y."/>
            <person name="Antoshechkin I."/>
            <person name="Miller M.M."/>
            <person name="Sternberg P.W."/>
            <person name="Aroian R.V."/>
        </authorList>
    </citation>
    <scope>NUCLEOTIDE SEQUENCE</scope>
    <source>
        <strain evidence="2">HY135</strain>
    </source>
</reference>
<accession>A0A016TH05</accession>
<sequence>MNIRVPTGASTAANMSTLLVVFVTVALHLNVLYAEDVADFLRGREIVINRQRACRQPVNLRPIFDNFHNTLRQKVAGGIPLSNTQHVQQRLMYGLIYDCLLEKEANKVVRNKGGVGNLGVIKFTKDYDGRLPKAVEDGFNELIQKDRLALYQIIYPRATRFACARTVGRGSGGRNRIGVACVYDKKPGGSSLIFGGACKSDGDCKYYGGTCKWHLCYTTIEST</sequence>
<evidence type="ECO:0008006" key="3">
    <source>
        <dbReference type="Google" id="ProtNLM"/>
    </source>
</evidence>
<organism evidence="1 2">
    <name type="scientific">Ancylostoma ceylanicum</name>
    <dbReference type="NCBI Taxonomy" id="53326"/>
    <lineage>
        <taxon>Eukaryota</taxon>
        <taxon>Metazoa</taxon>
        <taxon>Ecdysozoa</taxon>
        <taxon>Nematoda</taxon>
        <taxon>Chromadorea</taxon>
        <taxon>Rhabditida</taxon>
        <taxon>Rhabditina</taxon>
        <taxon>Rhabditomorpha</taxon>
        <taxon>Strongyloidea</taxon>
        <taxon>Ancylostomatidae</taxon>
        <taxon>Ancylostomatinae</taxon>
        <taxon>Ancylostoma</taxon>
    </lineage>
</organism>
<evidence type="ECO:0000313" key="2">
    <source>
        <dbReference type="Proteomes" id="UP000024635"/>
    </source>
</evidence>
<dbReference type="InterPro" id="IPR035940">
    <property type="entry name" value="CAP_sf"/>
</dbReference>
<dbReference type="Proteomes" id="UP000024635">
    <property type="component" value="Unassembled WGS sequence"/>
</dbReference>
<protein>
    <recommendedName>
        <fullName evidence="3">SCP domain-containing protein</fullName>
    </recommendedName>
</protein>
<name>A0A016TH05_9BILA</name>
<dbReference type="EMBL" id="JARK01001437">
    <property type="protein sequence ID" value="EYC02249.1"/>
    <property type="molecule type" value="Genomic_DNA"/>
</dbReference>
<evidence type="ECO:0000313" key="1">
    <source>
        <dbReference type="EMBL" id="EYC02249.1"/>
    </source>
</evidence>
<keyword evidence="2" id="KW-1185">Reference proteome</keyword>
<dbReference type="Gene3D" id="3.40.33.10">
    <property type="entry name" value="CAP"/>
    <property type="match status" value="1"/>
</dbReference>
<dbReference type="OrthoDB" id="5881118at2759"/>
<gene>
    <name evidence="1" type="primary">Acey_s0101.g3390</name>
    <name evidence="1" type="ORF">Y032_0101g3390</name>
</gene>
<dbReference type="AlphaFoldDB" id="A0A016TH05"/>
<comment type="caution">
    <text evidence="1">The sequence shown here is derived from an EMBL/GenBank/DDBJ whole genome shotgun (WGS) entry which is preliminary data.</text>
</comment>